<keyword evidence="4" id="KW-0408">Iron</keyword>
<dbReference type="CDD" id="cd03530">
    <property type="entry name" value="Rieske_NirD_small_Bacillus"/>
    <property type="match status" value="1"/>
</dbReference>
<proteinExistence type="predicted"/>
<keyword evidence="3" id="KW-0560">Oxidoreductase</keyword>
<dbReference type="GO" id="GO:0046872">
    <property type="term" value="F:metal ion binding"/>
    <property type="evidence" value="ECO:0007669"/>
    <property type="project" value="UniProtKB-KW"/>
</dbReference>
<gene>
    <name evidence="8" type="primary">nirD</name>
    <name evidence="8" type="ORF">CS062_17035</name>
</gene>
<dbReference type="EMBL" id="PEOG01000048">
    <property type="protein sequence ID" value="PIM52003.1"/>
    <property type="molecule type" value="Genomic_DNA"/>
</dbReference>
<sequence length="126" mass="13568">MTDWISVCAVTDIPVLGSRRVARAKGPQVALFRTADDRIHALLDRCPHKAGPLSQGIVFGNAVACPLHNWTIALENGCAREPDEGRTPVFQVKVEDGVVLLDRQELDTVGIDLPPVMAGPCTRVAC</sequence>
<dbReference type="SUPFAM" id="SSF50022">
    <property type="entry name" value="ISP domain"/>
    <property type="match status" value="1"/>
</dbReference>
<dbReference type="GO" id="GO:0008942">
    <property type="term" value="F:nitrite reductase [NAD(P)H] activity"/>
    <property type="evidence" value="ECO:0007669"/>
    <property type="project" value="InterPro"/>
</dbReference>
<evidence type="ECO:0000259" key="7">
    <source>
        <dbReference type="PROSITE" id="PS51296"/>
    </source>
</evidence>
<dbReference type="OrthoDB" id="9769355at2"/>
<accession>A0A2G9C6E6</accession>
<keyword evidence="2" id="KW-0479">Metal-binding</keyword>
<evidence type="ECO:0000256" key="4">
    <source>
        <dbReference type="ARBA" id="ARBA00023004"/>
    </source>
</evidence>
<dbReference type="GO" id="GO:0042128">
    <property type="term" value="P:nitrate assimilation"/>
    <property type="evidence" value="ECO:0007669"/>
    <property type="project" value="UniProtKB-KW"/>
</dbReference>
<dbReference type="Gene3D" id="2.102.10.10">
    <property type="entry name" value="Rieske [2Fe-2S] iron-sulphur domain"/>
    <property type="match status" value="1"/>
</dbReference>
<dbReference type="NCBIfam" id="TIGR02378">
    <property type="entry name" value="nirD_assim_sml"/>
    <property type="match status" value="1"/>
</dbReference>
<keyword evidence="9" id="KW-1185">Reference proteome</keyword>
<keyword evidence="1" id="KW-0001">2Fe-2S</keyword>
<evidence type="ECO:0000256" key="2">
    <source>
        <dbReference type="ARBA" id="ARBA00022723"/>
    </source>
</evidence>
<dbReference type="InterPro" id="IPR017941">
    <property type="entry name" value="Rieske_2Fe-2S"/>
</dbReference>
<organism evidence="8 9">
    <name type="scientific">Roseateles chitinivorans</name>
    <dbReference type="NCBI Taxonomy" id="2917965"/>
    <lineage>
        <taxon>Bacteria</taxon>
        <taxon>Pseudomonadati</taxon>
        <taxon>Pseudomonadota</taxon>
        <taxon>Betaproteobacteria</taxon>
        <taxon>Burkholderiales</taxon>
        <taxon>Sphaerotilaceae</taxon>
        <taxon>Roseateles</taxon>
    </lineage>
</organism>
<reference evidence="8 9" key="1">
    <citation type="submission" date="2017-11" db="EMBL/GenBank/DDBJ databases">
        <title>Draft genome sequence of Mitsuaria sp. HWN-4.</title>
        <authorList>
            <person name="Gundlapally S.R."/>
        </authorList>
    </citation>
    <scope>NUCLEOTIDE SEQUENCE [LARGE SCALE GENOMIC DNA]</scope>
    <source>
        <strain evidence="8 9">HWN-4</strain>
    </source>
</reference>
<dbReference type="Proteomes" id="UP000231501">
    <property type="component" value="Unassembled WGS sequence"/>
</dbReference>
<evidence type="ECO:0000256" key="1">
    <source>
        <dbReference type="ARBA" id="ARBA00022714"/>
    </source>
</evidence>
<keyword evidence="6" id="KW-0534">Nitrate assimilation</keyword>
<dbReference type="Pfam" id="PF13806">
    <property type="entry name" value="Rieske_2"/>
    <property type="match status" value="1"/>
</dbReference>
<dbReference type="RefSeq" id="WP_091719853.1">
    <property type="nucleotide sequence ID" value="NZ_PEOG01000048.1"/>
</dbReference>
<dbReference type="AlphaFoldDB" id="A0A2G9C6E6"/>
<dbReference type="InterPro" id="IPR012748">
    <property type="entry name" value="Rieske-like_NirD"/>
</dbReference>
<dbReference type="PANTHER" id="PTHR21496:SF23">
    <property type="entry name" value="3-PHENYLPROPIONATE_CINNAMIC ACID DIOXYGENASE FERREDOXIN SUBUNIT"/>
    <property type="match status" value="1"/>
</dbReference>
<dbReference type="PROSITE" id="PS51296">
    <property type="entry name" value="RIESKE"/>
    <property type="match status" value="1"/>
</dbReference>
<evidence type="ECO:0000256" key="3">
    <source>
        <dbReference type="ARBA" id="ARBA00023002"/>
    </source>
</evidence>
<name>A0A2G9C6E6_9BURK</name>
<feature type="domain" description="Rieske" evidence="7">
    <location>
        <begin position="5"/>
        <end position="101"/>
    </location>
</feature>
<evidence type="ECO:0000313" key="8">
    <source>
        <dbReference type="EMBL" id="PIM52003.1"/>
    </source>
</evidence>
<evidence type="ECO:0000256" key="6">
    <source>
        <dbReference type="ARBA" id="ARBA00023063"/>
    </source>
</evidence>
<dbReference type="InterPro" id="IPR036922">
    <property type="entry name" value="Rieske_2Fe-2S_sf"/>
</dbReference>
<dbReference type="GO" id="GO:0051537">
    <property type="term" value="F:2 iron, 2 sulfur cluster binding"/>
    <property type="evidence" value="ECO:0007669"/>
    <property type="project" value="UniProtKB-KW"/>
</dbReference>
<comment type="caution">
    <text evidence="8">The sequence shown here is derived from an EMBL/GenBank/DDBJ whole genome shotgun (WGS) entry which is preliminary data.</text>
</comment>
<keyword evidence="5" id="KW-0411">Iron-sulfur</keyword>
<protein>
    <submittedName>
        <fullName evidence="8">Nitrite reductase (NAD(P)H) small subunit</fullName>
    </submittedName>
</protein>
<evidence type="ECO:0000256" key="5">
    <source>
        <dbReference type="ARBA" id="ARBA00023014"/>
    </source>
</evidence>
<evidence type="ECO:0000313" key="9">
    <source>
        <dbReference type="Proteomes" id="UP000231501"/>
    </source>
</evidence>
<dbReference type="PANTHER" id="PTHR21496">
    <property type="entry name" value="FERREDOXIN-RELATED"/>
    <property type="match status" value="1"/>
</dbReference>